<keyword evidence="8" id="KW-1185">Reference proteome</keyword>
<dbReference type="SUPFAM" id="SSF54843">
    <property type="entry name" value="Ribosomal protein L22"/>
    <property type="match status" value="1"/>
</dbReference>
<comment type="subunit">
    <text evidence="4 6">Part of the 50S ribosomal subunit.</text>
</comment>
<dbReference type="PROSITE" id="PS00464">
    <property type="entry name" value="RIBOSOMAL_L22"/>
    <property type="match status" value="1"/>
</dbReference>
<evidence type="ECO:0000256" key="4">
    <source>
        <dbReference type="HAMAP-Rule" id="MF_01331"/>
    </source>
</evidence>
<dbReference type="Proteomes" id="UP000294855">
    <property type="component" value="Unassembled WGS sequence"/>
</dbReference>
<dbReference type="GO" id="GO:0003735">
    <property type="term" value="F:structural constituent of ribosome"/>
    <property type="evidence" value="ECO:0007669"/>
    <property type="project" value="UniProtKB-UniRule"/>
</dbReference>
<dbReference type="OrthoDB" id="314984at2157"/>
<evidence type="ECO:0000256" key="1">
    <source>
        <dbReference type="ARBA" id="ARBA00009451"/>
    </source>
</evidence>
<proteinExistence type="inferred from homology"/>
<comment type="function">
    <text evidence="4">The globular domain of the protein is located near the polypeptide exit tunnel on the outside of the subunit, while an extended beta-hairpin is found that lines the wall of the exit tunnel in the center of the 70S ribosome.</text>
</comment>
<name>A0A484F5W3_9EURY</name>
<evidence type="ECO:0000256" key="6">
    <source>
        <dbReference type="RuleBase" id="RU004007"/>
    </source>
</evidence>
<comment type="similarity">
    <text evidence="1 4 5">Belongs to the universal ribosomal protein uL22 family.</text>
</comment>
<evidence type="ECO:0000256" key="2">
    <source>
        <dbReference type="ARBA" id="ARBA00022980"/>
    </source>
</evidence>
<accession>A0A484F5W3</accession>
<dbReference type="InterPro" id="IPR018260">
    <property type="entry name" value="Ribosomal_uL22_CS"/>
</dbReference>
<evidence type="ECO:0000256" key="3">
    <source>
        <dbReference type="ARBA" id="ARBA00023274"/>
    </source>
</evidence>
<dbReference type="GO" id="GO:0002181">
    <property type="term" value="P:cytoplasmic translation"/>
    <property type="evidence" value="ECO:0007669"/>
    <property type="project" value="TreeGrafter"/>
</dbReference>
<dbReference type="InterPro" id="IPR005721">
    <property type="entry name" value="Ribosomal_uL22_euk/arc"/>
</dbReference>
<dbReference type="Pfam" id="PF00237">
    <property type="entry name" value="Ribosomal_L22"/>
    <property type="match status" value="1"/>
</dbReference>
<dbReference type="AlphaFoldDB" id="A0A484F5W3"/>
<dbReference type="GO" id="GO:0019843">
    <property type="term" value="F:rRNA binding"/>
    <property type="evidence" value="ECO:0007669"/>
    <property type="project" value="UniProtKB-UniRule"/>
</dbReference>
<dbReference type="Gene3D" id="3.90.470.10">
    <property type="entry name" value="Ribosomal protein L22/L17"/>
    <property type="match status" value="1"/>
</dbReference>
<evidence type="ECO:0000313" key="7">
    <source>
        <dbReference type="EMBL" id="TDQ70270.1"/>
    </source>
</evidence>
<evidence type="ECO:0000313" key="8">
    <source>
        <dbReference type="Proteomes" id="UP000294855"/>
    </source>
</evidence>
<dbReference type="InterPro" id="IPR036394">
    <property type="entry name" value="Ribosomal_uL22_sf"/>
</dbReference>
<evidence type="ECO:0000256" key="5">
    <source>
        <dbReference type="RuleBase" id="RU004005"/>
    </source>
</evidence>
<keyword evidence="4 6" id="KW-0699">rRNA-binding</keyword>
<comment type="function">
    <text evidence="4 6">This protein binds specifically to 23S rRNA. It makes multiple contacts with different domains of the 23S rRNA in the assembled 50S subunit and ribosome.</text>
</comment>
<dbReference type="InterPro" id="IPR057265">
    <property type="entry name" value="Ribosomal_uL22_arc-type"/>
</dbReference>
<keyword evidence="4 6" id="KW-0694">RNA-binding</keyword>
<dbReference type="RefSeq" id="WP_133517074.1">
    <property type="nucleotide sequence ID" value="NZ_JAHDUW010000006.1"/>
</dbReference>
<dbReference type="CDD" id="cd00336">
    <property type="entry name" value="Ribosomal_L22"/>
    <property type="match status" value="1"/>
</dbReference>
<keyword evidence="3 4" id="KW-0687">Ribonucleoprotein</keyword>
<dbReference type="InterPro" id="IPR001063">
    <property type="entry name" value="Ribosomal_uL22"/>
</dbReference>
<dbReference type="NCBIfam" id="TIGR01038">
    <property type="entry name" value="uL22_arch_euk"/>
    <property type="match status" value="1"/>
</dbReference>
<dbReference type="PANTHER" id="PTHR11593">
    <property type="entry name" value="60S RIBOSOMAL PROTEIN L17"/>
    <property type="match status" value="1"/>
</dbReference>
<gene>
    <name evidence="4" type="primary">rpl22</name>
    <name evidence="7" type="ORF">C7391_0612</name>
</gene>
<dbReference type="PANTHER" id="PTHR11593:SF10">
    <property type="entry name" value="60S RIBOSOMAL PROTEIN L17"/>
    <property type="match status" value="1"/>
</dbReference>
<dbReference type="HAMAP" id="MF_01331_A">
    <property type="entry name" value="Ribosomal_uL22_A"/>
    <property type="match status" value="1"/>
</dbReference>
<dbReference type="NCBIfam" id="NF003260">
    <property type="entry name" value="PRK04223.1"/>
    <property type="match status" value="1"/>
</dbReference>
<dbReference type="GO" id="GO:0022625">
    <property type="term" value="C:cytosolic large ribosomal subunit"/>
    <property type="evidence" value="ECO:0007669"/>
    <property type="project" value="UniProtKB-UniRule"/>
</dbReference>
<keyword evidence="2 4" id="KW-0689">Ribosomal protein</keyword>
<organism evidence="7 8">
    <name type="scientific">Methanimicrococcus blatticola</name>
    <dbReference type="NCBI Taxonomy" id="91560"/>
    <lineage>
        <taxon>Archaea</taxon>
        <taxon>Methanobacteriati</taxon>
        <taxon>Methanobacteriota</taxon>
        <taxon>Stenosarchaea group</taxon>
        <taxon>Methanomicrobia</taxon>
        <taxon>Methanosarcinales</taxon>
        <taxon>Methanosarcinaceae</taxon>
        <taxon>Methanimicrococcus</taxon>
    </lineage>
</organism>
<dbReference type="EMBL" id="SNYS01000006">
    <property type="protein sequence ID" value="TDQ70270.1"/>
    <property type="molecule type" value="Genomic_DNA"/>
</dbReference>
<protein>
    <recommendedName>
        <fullName evidence="4">Large ribosomal subunit protein uL22</fullName>
    </recommendedName>
</protein>
<comment type="caution">
    <text evidence="7">The sequence shown here is derived from an EMBL/GenBank/DDBJ whole genome shotgun (WGS) entry which is preliminary data.</text>
</comment>
<sequence length="151" mass="16900">MGRLNYSVKADPETTSRATASELHISFKKTREICHFIQGMRLPQAQAYLNDVVVMKKAVPFKRHTDGSGHKKGPMANGKYPVNASVEVLKVLRNAESNAEYKGLEPSRMFVKSIRANRGRVIRGYFPRARGRASPKNTTTVNIEIILSEVL</sequence>
<reference evidence="7 8" key="1">
    <citation type="submission" date="2019-03" db="EMBL/GenBank/DDBJ databases">
        <title>Genomic Encyclopedia of Type Strains, Phase IV (KMG-IV): sequencing the most valuable type-strain genomes for metagenomic binning, comparative biology and taxonomic classification.</title>
        <authorList>
            <person name="Goeker M."/>
        </authorList>
    </citation>
    <scope>NUCLEOTIDE SEQUENCE [LARGE SCALE GENOMIC DNA]</scope>
    <source>
        <strain evidence="7 8">DSM 13328</strain>
    </source>
</reference>